<sequence>MNSQQLNSFLRRANYDRITVPDMNYVRRLITQALPGRIYRRMTGIKLLKRNVILEANRLRIIQRHIINLATNHFWQLLPISQRNQFTTLANRVNSMNPNYTSRRDTLYRISQIPEQQETNNEFEDMFFHGSSFL</sequence>
<reference evidence="1" key="1">
    <citation type="submission" date="2021-06" db="EMBL/GenBank/DDBJ databases">
        <authorList>
            <person name="Kallberg Y."/>
            <person name="Tangrot J."/>
            <person name="Rosling A."/>
        </authorList>
    </citation>
    <scope>NUCLEOTIDE SEQUENCE</scope>
    <source>
        <strain evidence="1">87-6 pot B 2015</strain>
    </source>
</reference>
<evidence type="ECO:0000313" key="2">
    <source>
        <dbReference type="Proteomes" id="UP000789375"/>
    </source>
</evidence>
<dbReference type="Proteomes" id="UP000789375">
    <property type="component" value="Unassembled WGS sequence"/>
</dbReference>
<organism evidence="1 2">
    <name type="scientific">Funneliformis mosseae</name>
    <name type="common">Endomycorrhizal fungus</name>
    <name type="synonym">Glomus mosseae</name>
    <dbReference type="NCBI Taxonomy" id="27381"/>
    <lineage>
        <taxon>Eukaryota</taxon>
        <taxon>Fungi</taxon>
        <taxon>Fungi incertae sedis</taxon>
        <taxon>Mucoromycota</taxon>
        <taxon>Glomeromycotina</taxon>
        <taxon>Glomeromycetes</taxon>
        <taxon>Glomerales</taxon>
        <taxon>Glomeraceae</taxon>
        <taxon>Funneliformis</taxon>
    </lineage>
</organism>
<protein>
    <submittedName>
        <fullName evidence="1">1264_t:CDS:1</fullName>
    </submittedName>
</protein>
<name>A0A9N8ZNW1_FUNMO</name>
<dbReference type="AlphaFoldDB" id="A0A9N8ZNW1"/>
<proteinExistence type="predicted"/>
<accession>A0A9N8ZNW1</accession>
<comment type="caution">
    <text evidence="1">The sequence shown here is derived from an EMBL/GenBank/DDBJ whole genome shotgun (WGS) entry which is preliminary data.</text>
</comment>
<dbReference type="EMBL" id="CAJVPP010000665">
    <property type="protein sequence ID" value="CAG8502194.1"/>
    <property type="molecule type" value="Genomic_DNA"/>
</dbReference>
<evidence type="ECO:0000313" key="1">
    <source>
        <dbReference type="EMBL" id="CAG8502194.1"/>
    </source>
</evidence>
<keyword evidence="2" id="KW-1185">Reference proteome</keyword>
<gene>
    <name evidence="1" type="ORF">FMOSSE_LOCUS4097</name>
</gene>